<evidence type="ECO:0000256" key="1">
    <source>
        <dbReference type="SAM" id="MobiDB-lite"/>
    </source>
</evidence>
<sequence length="141" mass="15755">MPNVNEMREKLLHILERKYSYPDILSEDCVSSFTDEQIEILLNAVELGVISNEVEKKVPDNLFITTNELELRKFLSRSLFANLRNDTHLFDKIKTAVDEAKAKAKAGFESNASSIGKTSDGDTDGSYSVELSAVEDPAIKK</sequence>
<feature type="region of interest" description="Disordered" evidence="1">
    <location>
        <begin position="105"/>
        <end position="141"/>
    </location>
</feature>
<dbReference type="EMBL" id="MDTU01000005">
    <property type="protein sequence ID" value="ODN41225.1"/>
    <property type="molecule type" value="Genomic_DNA"/>
</dbReference>
<dbReference type="Proteomes" id="UP000094329">
    <property type="component" value="Unassembled WGS sequence"/>
</dbReference>
<gene>
    <name evidence="2" type="ORF">BGC07_17580</name>
</gene>
<evidence type="ECO:0000313" key="3">
    <source>
        <dbReference type="Proteomes" id="UP000094329"/>
    </source>
</evidence>
<organism evidence="2 3">
    <name type="scientific">Piscirickettsia litoralis</name>
    <dbReference type="NCBI Taxonomy" id="1891921"/>
    <lineage>
        <taxon>Bacteria</taxon>
        <taxon>Pseudomonadati</taxon>
        <taxon>Pseudomonadota</taxon>
        <taxon>Gammaproteobacteria</taxon>
        <taxon>Thiotrichales</taxon>
        <taxon>Piscirickettsiaceae</taxon>
        <taxon>Piscirickettsia</taxon>
    </lineage>
</organism>
<accession>A0ABX3A1E3</accession>
<keyword evidence="3" id="KW-1185">Reference proteome</keyword>
<name>A0ABX3A1E3_9GAMM</name>
<protein>
    <submittedName>
        <fullName evidence="2">Uncharacterized protein</fullName>
    </submittedName>
</protein>
<comment type="caution">
    <text evidence="2">The sequence shown here is derived from an EMBL/GenBank/DDBJ whole genome shotgun (WGS) entry which is preliminary data.</text>
</comment>
<reference evidence="2 3" key="1">
    <citation type="submission" date="2016-08" db="EMBL/GenBank/DDBJ databases">
        <title>Draft genome sequence of Candidatus Piscirickettsia litoralis, from seawater.</title>
        <authorList>
            <person name="Wan X."/>
            <person name="Lee A.J."/>
            <person name="Hou S."/>
            <person name="Donachie S.P."/>
        </authorList>
    </citation>
    <scope>NUCLEOTIDE SEQUENCE [LARGE SCALE GENOMIC DNA]</scope>
    <source>
        <strain evidence="2 3">Y2</strain>
    </source>
</reference>
<dbReference type="RefSeq" id="WP_069314361.1">
    <property type="nucleotide sequence ID" value="NZ_MDTU01000005.1"/>
</dbReference>
<evidence type="ECO:0000313" key="2">
    <source>
        <dbReference type="EMBL" id="ODN41225.1"/>
    </source>
</evidence>
<proteinExistence type="predicted"/>